<feature type="region of interest" description="Disordered" evidence="6">
    <location>
        <begin position="806"/>
        <end position="845"/>
    </location>
</feature>
<feature type="compositionally biased region" description="Polar residues" evidence="6">
    <location>
        <begin position="461"/>
        <end position="476"/>
    </location>
</feature>
<accession>A0AAN9A8I0</accession>
<feature type="region of interest" description="Disordered" evidence="6">
    <location>
        <begin position="595"/>
        <end position="712"/>
    </location>
</feature>
<feature type="compositionally biased region" description="Basic and acidic residues" evidence="6">
    <location>
        <begin position="895"/>
        <end position="906"/>
    </location>
</feature>
<dbReference type="InterPro" id="IPR023252">
    <property type="entry name" value="Aurora_borealis_protein"/>
</dbReference>
<feature type="compositionally biased region" description="Low complexity" evidence="6">
    <location>
        <begin position="200"/>
        <end position="222"/>
    </location>
</feature>
<dbReference type="AlphaFoldDB" id="A0AAN9A8I0"/>
<evidence type="ECO:0000256" key="2">
    <source>
        <dbReference type="ARBA" id="ARBA00020055"/>
    </source>
</evidence>
<dbReference type="GO" id="GO:0007088">
    <property type="term" value="P:regulation of mitotic nuclear division"/>
    <property type="evidence" value="ECO:0007669"/>
    <property type="project" value="TreeGrafter"/>
</dbReference>
<evidence type="ECO:0000313" key="8">
    <source>
        <dbReference type="Proteomes" id="UP001381693"/>
    </source>
</evidence>
<dbReference type="EMBL" id="JAXCGZ010007791">
    <property type="protein sequence ID" value="KAK7078518.1"/>
    <property type="molecule type" value="Genomic_DNA"/>
</dbReference>
<comment type="similarity">
    <text evidence="1">Belongs to the BORA family.</text>
</comment>
<keyword evidence="8" id="KW-1185">Reference proteome</keyword>
<keyword evidence="5" id="KW-0131">Cell cycle</keyword>
<evidence type="ECO:0000256" key="3">
    <source>
        <dbReference type="ARBA" id="ARBA00022618"/>
    </source>
</evidence>
<dbReference type="PANTHER" id="PTHR14728:SF2">
    <property type="entry name" value="PROTEIN AURORA BOREALIS"/>
    <property type="match status" value="1"/>
</dbReference>
<evidence type="ECO:0000256" key="4">
    <source>
        <dbReference type="ARBA" id="ARBA00022776"/>
    </source>
</evidence>
<dbReference type="GO" id="GO:0060236">
    <property type="term" value="P:regulation of mitotic spindle organization"/>
    <property type="evidence" value="ECO:0007669"/>
    <property type="project" value="TreeGrafter"/>
</dbReference>
<feature type="region of interest" description="Disordered" evidence="6">
    <location>
        <begin position="461"/>
        <end position="484"/>
    </location>
</feature>
<name>A0AAN9A8I0_HALRR</name>
<dbReference type="GO" id="GO:0051301">
    <property type="term" value="P:cell division"/>
    <property type="evidence" value="ECO:0007669"/>
    <property type="project" value="UniProtKB-KW"/>
</dbReference>
<dbReference type="GO" id="GO:0005634">
    <property type="term" value="C:nucleus"/>
    <property type="evidence" value="ECO:0007669"/>
    <property type="project" value="TreeGrafter"/>
</dbReference>
<keyword evidence="4" id="KW-0498">Mitosis</keyword>
<proteinExistence type="inferred from homology"/>
<feature type="compositionally biased region" description="Polar residues" evidence="6">
    <location>
        <begin position="144"/>
        <end position="160"/>
    </location>
</feature>
<dbReference type="Pfam" id="PF15280">
    <property type="entry name" value="BORA_N"/>
    <property type="match status" value="1"/>
</dbReference>
<protein>
    <recommendedName>
        <fullName evidence="2">Protein aurora borealis</fullName>
    </recommendedName>
</protein>
<keyword evidence="3" id="KW-0132">Cell division</keyword>
<dbReference type="Proteomes" id="UP001381693">
    <property type="component" value="Unassembled WGS sequence"/>
</dbReference>
<feature type="compositionally biased region" description="Polar residues" evidence="6">
    <location>
        <begin position="595"/>
        <end position="705"/>
    </location>
</feature>
<evidence type="ECO:0000256" key="1">
    <source>
        <dbReference type="ARBA" id="ARBA00010963"/>
    </source>
</evidence>
<comment type="caution">
    <text evidence="7">The sequence shown here is derived from an EMBL/GenBank/DDBJ whole genome shotgun (WGS) entry which is preliminary data.</text>
</comment>
<organism evidence="7 8">
    <name type="scientific">Halocaridina rubra</name>
    <name type="common">Hawaiian red shrimp</name>
    <dbReference type="NCBI Taxonomy" id="373956"/>
    <lineage>
        <taxon>Eukaryota</taxon>
        <taxon>Metazoa</taxon>
        <taxon>Ecdysozoa</taxon>
        <taxon>Arthropoda</taxon>
        <taxon>Crustacea</taxon>
        <taxon>Multicrustacea</taxon>
        <taxon>Malacostraca</taxon>
        <taxon>Eumalacostraca</taxon>
        <taxon>Eucarida</taxon>
        <taxon>Decapoda</taxon>
        <taxon>Pleocyemata</taxon>
        <taxon>Caridea</taxon>
        <taxon>Atyoidea</taxon>
        <taxon>Atyidae</taxon>
        <taxon>Halocaridina</taxon>
    </lineage>
</organism>
<evidence type="ECO:0000313" key="7">
    <source>
        <dbReference type="EMBL" id="KAK7078518.1"/>
    </source>
</evidence>
<dbReference type="GO" id="GO:0005737">
    <property type="term" value="C:cytoplasm"/>
    <property type="evidence" value="ECO:0007669"/>
    <property type="project" value="TreeGrafter"/>
</dbReference>
<feature type="compositionally biased region" description="Polar residues" evidence="6">
    <location>
        <begin position="228"/>
        <end position="258"/>
    </location>
</feature>
<evidence type="ECO:0000256" key="5">
    <source>
        <dbReference type="ARBA" id="ARBA00023306"/>
    </source>
</evidence>
<reference evidence="7 8" key="1">
    <citation type="submission" date="2023-11" db="EMBL/GenBank/DDBJ databases">
        <title>Halocaridina rubra genome assembly.</title>
        <authorList>
            <person name="Smith C."/>
        </authorList>
    </citation>
    <scope>NUCLEOTIDE SEQUENCE [LARGE SCALE GENOMIC DNA]</scope>
    <source>
        <strain evidence="7">EP-1</strain>
        <tissue evidence="7">Whole</tissue>
    </source>
</reference>
<dbReference type="PANTHER" id="PTHR14728">
    <property type="entry name" value="PROTEIN AURORA BOREALIS"/>
    <property type="match status" value="1"/>
</dbReference>
<sequence length="1068" mass="117745">MDHKTLEGEIKTKETDTLMKPITLASPKYVRHPLQQLNNPNVPSPQLQLSLTPYRSIKCKVIPEEVESQENINPVCTTNENFHLASEHKSVDVYHNSPSSSSGSSFAYPHLIESYQSVSSSSPFYSSPVGCTKLAHDVHSINHSTNFPNYESPKTSSSTPIRPMDGRGQIDGSYHSVVGTSSDSSLEKYHSKRRYISSRGASLRGSMSSYSGSSHSNGSSSGPKYSVVTPSKSVFTPSPTNRSVFRTPSDNHTNNCNDSRLVTPQQRCKKLYQIRNPFETGTDCLQLPTVSPSLFHNVVSPSQETSTDFNWSIDELALIQPANIETSPFAQADPMPDPEYEKQAQDAIDKFFSQPLVVPSPWTGSNKQINVLQVDCTSKVPSSVKASPTTRTVSCQTELTLPVVLPESVEEALKPFCTFTQDQWWQGNIDLEEGNSLNNTTLRRKLLFGHDELMNTTPICSPHNATASEGSTSSSVGPLPLQDDEDERGLIWSHDVVRLEANNATDPSIKRYHPPSPSTTGREVLSDCIQTDHSPLHVNSSPVSSPDVSPINCNVRQRQVLYPNLASPDVSPVYEFSEKISVAFSAMIEPKLEQTSNLSESDKTSINSNGIVSSMSQNRNDSNFADGSSSVSPVTIKQFNTSPLNESHRSSNVSPVTRSQRNNSTSSVTEYHTSYSIFSVGGNQSSNSPKETKQSTSSAGKNHTIISPPPHTKSDIILEINTEKEQTQTSSYGPVFSMISHESKVVIIDSKVITKDKSTDIANQFMHNNGLVFQQTKEFADPNINDQVLQKETIDVNISYDPEKENAHHVHQCNDGTGNEEAQKPSSSPKEEKRASGNLGHFTSSPIRDCMQSPLAIDISCKKFNESPPLSPILWRSLMTQHHTDLLKSQTQPSQERRFTTEHHDQSTLLTADMEGKSLSDDLVMDEGTSVTEVRARNPKIVHKPLFAEHEFSSVCEMDVDTQQSLEVNESHEGRSLESGYQTGSLQGTNFNITSFTGNSTLGSMTSFQRERLPGNSTLGSVTTFQRDRHPSIFGLDSQIAQIVNGKNEKKTRGQFNSICKEHICESE</sequence>
<dbReference type="GO" id="GO:0019901">
    <property type="term" value="F:protein kinase binding"/>
    <property type="evidence" value="ECO:0007669"/>
    <property type="project" value="TreeGrafter"/>
</dbReference>
<feature type="region of interest" description="Disordered" evidence="6">
    <location>
        <begin position="144"/>
        <end position="258"/>
    </location>
</feature>
<feature type="region of interest" description="Disordered" evidence="6">
    <location>
        <begin position="886"/>
        <end position="906"/>
    </location>
</feature>
<evidence type="ECO:0000256" key="6">
    <source>
        <dbReference type="SAM" id="MobiDB-lite"/>
    </source>
</evidence>
<gene>
    <name evidence="7" type="primary">LMBRD2_2</name>
    <name evidence="7" type="ORF">SK128_026223</name>
</gene>